<accession>A0ABT5BZP1</accession>
<reference evidence="3 4" key="1">
    <citation type="submission" date="2023-01" db="EMBL/GenBank/DDBJ databases">
        <title>Minimal conservation of predation-associated metabolite biosynthetic gene clusters underscores biosynthetic potential of Myxococcota including descriptions for ten novel species: Archangium lansinium sp. nov., Myxococcus landrumus sp. nov., Nannocystis bai.</title>
        <authorList>
            <person name="Ahearne A."/>
            <person name="Stevens C."/>
            <person name="Dowd S."/>
        </authorList>
    </citation>
    <scope>NUCLEOTIDE SEQUENCE [LARGE SCALE GENOMIC DNA]</scope>
    <source>
        <strain evidence="3 4">WIWO2</strain>
    </source>
</reference>
<keyword evidence="2" id="KW-0732">Signal</keyword>
<feature type="chain" id="PRO_5046114902" description="Lipoprotein" evidence="2">
    <location>
        <begin position="28"/>
        <end position="407"/>
    </location>
</feature>
<feature type="compositionally biased region" description="Low complexity" evidence="1">
    <location>
        <begin position="34"/>
        <end position="52"/>
    </location>
</feature>
<comment type="caution">
    <text evidence="3">The sequence shown here is derived from an EMBL/GenBank/DDBJ whole genome shotgun (WGS) entry which is preliminary data.</text>
</comment>
<dbReference type="RefSeq" id="WP_272096634.1">
    <property type="nucleotide sequence ID" value="NZ_JAQNDK010000002.1"/>
</dbReference>
<gene>
    <name evidence="3" type="ORF">POL72_17965</name>
</gene>
<keyword evidence="4" id="KW-1185">Reference proteome</keyword>
<proteinExistence type="predicted"/>
<feature type="compositionally biased region" description="Low complexity" evidence="1">
    <location>
        <begin position="385"/>
        <end position="397"/>
    </location>
</feature>
<evidence type="ECO:0000256" key="2">
    <source>
        <dbReference type="SAM" id="SignalP"/>
    </source>
</evidence>
<protein>
    <recommendedName>
        <fullName evidence="5">Lipoprotein</fullName>
    </recommendedName>
</protein>
<name>A0ABT5BZP1_9BACT</name>
<feature type="region of interest" description="Disordered" evidence="1">
    <location>
        <begin position="367"/>
        <end position="407"/>
    </location>
</feature>
<dbReference type="PROSITE" id="PS51257">
    <property type="entry name" value="PROKAR_LIPOPROTEIN"/>
    <property type="match status" value="1"/>
</dbReference>
<evidence type="ECO:0000313" key="3">
    <source>
        <dbReference type="EMBL" id="MDC0679635.1"/>
    </source>
</evidence>
<evidence type="ECO:0000313" key="4">
    <source>
        <dbReference type="Proteomes" id="UP001217485"/>
    </source>
</evidence>
<evidence type="ECO:0008006" key="5">
    <source>
        <dbReference type="Google" id="ProtNLM"/>
    </source>
</evidence>
<evidence type="ECO:0000256" key="1">
    <source>
        <dbReference type="SAM" id="MobiDB-lite"/>
    </source>
</evidence>
<dbReference type="Proteomes" id="UP001217485">
    <property type="component" value="Unassembled WGS sequence"/>
</dbReference>
<feature type="region of interest" description="Disordered" evidence="1">
    <location>
        <begin position="31"/>
        <end position="73"/>
    </location>
</feature>
<organism evidence="3 4">
    <name type="scientific">Sorangium atrum</name>
    <dbReference type="NCBI Taxonomy" id="2995308"/>
    <lineage>
        <taxon>Bacteria</taxon>
        <taxon>Pseudomonadati</taxon>
        <taxon>Myxococcota</taxon>
        <taxon>Polyangia</taxon>
        <taxon>Polyangiales</taxon>
        <taxon>Polyangiaceae</taxon>
        <taxon>Sorangium</taxon>
    </lineage>
</organism>
<feature type="signal peptide" evidence="2">
    <location>
        <begin position="1"/>
        <end position="27"/>
    </location>
</feature>
<feature type="compositionally biased region" description="Basic and acidic residues" evidence="1">
    <location>
        <begin position="398"/>
        <end position="407"/>
    </location>
</feature>
<dbReference type="EMBL" id="JAQNDK010000002">
    <property type="protein sequence ID" value="MDC0679635.1"/>
    <property type="molecule type" value="Genomic_DNA"/>
</dbReference>
<sequence>MRRARLSRLPFVLALACGALLACTACSGSGGAPGKAPARAQGEAPAPAPQGETPIAPTQASPGPAAPSTDFLGKRPATSLLSGRLAVRLPEGARIEARARSVMAAAEPDEDETRVVLDAGDERFVIMAYELFALGGKDPEGGVRAAAATDFPGGGATVEPLGVSDEQLKAWAVFPKSADRGSVAIPVLVLYVLHPDGFAQMLAFYVNPPAAKDAAGCSALAAGAGALPAAPGELPRCTAFARAIAATVSAGPRRLDAGGGERTLKGQGSEDSFLVKVPAGASTTAQRGPDFTVHRLRLPVELGAPQSAIGIYVGGHPSFQYNQNEAKVTPTPRPGKVFGKAMSWQVWPMSPTRVMAEAILPHPKIKGLTFTSSPAPRTTRRSRRCSTSPPRCGCPDGPGRRRGADLA</sequence>